<reference evidence="6 7" key="1">
    <citation type="submission" date="2015-09" db="EMBL/GenBank/DDBJ databases">
        <title>Draft genome of the scarab beetle Oryctes borbonicus.</title>
        <authorList>
            <person name="Meyer J.M."/>
            <person name="Markov G.V."/>
            <person name="Baskaran P."/>
            <person name="Herrmann M."/>
            <person name="Sommer R.J."/>
            <person name="Roedelsperger C."/>
        </authorList>
    </citation>
    <scope>NUCLEOTIDE SEQUENCE [LARGE SCALE GENOMIC DNA]</scope>
    <source>
        <strain evidence="6">OB123</strain>
        <tissue evidence="6">Whole animal</tissue>
    </source>
</reference>
<keyword evidence="7" id="KW-1185">Reference proteome</keyword>
<dbReference type="InterPro" id="IPR000873">
    <property type="entry name" value="AMP-dep_synth/lig_dom"/>
</dbReference>
<comment type="caution">
    <text evidence="6">The sequence shown here is derived from an EMBL/GenBank/DDBJ whole genome shotgun (WGS) entry which is preliminary data.</text>
</comment>
<protein>
    <recommendedName>
        <fullName evidence="4">long-chain-fatty-acid--CoA ligase</fullName>
        <ecNumber evidence="4">6.2.1.3</ecNumber>
    </recommendedName>
</protein>
<feature type="domain" description="AMP-dependent synthetase/ligase" evidence="5">
    <location>
        <begin position="63"/>
        <end position="481"/>
    </location>
</feature>
<organism evidence="6 7">
    <name type="scientific">Oryctes borbonicus</name>
    <dbReference type="NCBI Taxonomy" id="1629725"/>
    <lineage>
        <taxon>Eukaryota</taxon>
        <taxon>Metazoa</taxon>
        <taxon>Ecdysozoa</taxon>
        <taxon>Arthropoda</taxon>
        <taxon>Hexapoda</taxon>
        <taxon>Insecta</taxon>
        <taxon>Pterygota</taxon>
        <taxon>Neoptera</taxon>
        <taxon>Endopterygota</taxon>
        <taxon>Coleoptera</taxon>
        <taxon>Polyphaga</taxon>
        <taxon>Scarabaeiformia</taxon>
        <taxon>Scarabaeidae</taxon>
        <taxon>Dynastinae</taxon>
        <taxon>Oryctes</taxon>
    </lineage>
</organism>
<dbReference type="Pfam" id="PF23562">
    <property type="entry name" value="AMP-binding_C_3"/>
    <property type="match status" value="1"/>
</dbReference>
<accession>A0A0T6AX18</accession>
<gene>
    <name evidence="6" type="ORF">AMK59_7677</name>
</gene>
<evidence type="ECO:0000259" key="5">
    <source>
        <dbReference type="Pfam" id="PF00501"/>
    </source>
</evidence>
<evidence type="ECO:0000256" key="1">
    <source>
        <dbReference type="ARBA" id="ARBA00022598"/>
    </source>
</evidence>
<dbReference type="PANTHER" id="PTHR43272:SF32">
    <property type="entry name" value="AMP-DEPENDENT SYNTHETASE_LIGASE DOMAIN-CONTAINING PROTEIN"/>
    <property type="match status" value="1"/>
</dbReference>
<dbReference type="Proteomes" id="UP000051574">
    <property type="component" value="Unassembled WGS sequence"/>
</dbReference>
<proteinExistence type="predicted"/>
<dbReference type="SUPFAM" id="SSF56801">
    <property type="entry name" value="Acetyl-CoA synthetase-like"/>
    <property type="match status" value="1"/>
</dbReference>
<dbReference type="PANTHER" id="PTHR43272">
    <property type="entry name" value="LONG-CHAIN-FATTY-ACID--COA LIGASE"/>
    <property type="match status" value="1"/>
</dbReference>
<evidence type="ECO:0000256" key="3">
    <source>
        <dbReference type="ARBA" id="ARBA00023098"/>
    </source>
</evidence>
<keyword evidence="1" id="KW-0436">Ligase</keyword>
<feature type="non-terminal residue" evidence="6">
    <location>
        <position position="590"/>
    </location>
</feature>
<dbReference type="EMBL" id="LJIG01022614">
    <property type="protein sequence ID" value="KRT79624.1"/>
    <property type="molecule type" value="Genomic_DNA"/>
</dbReference>
<dbReference type="Gene3D" id="3.40.50.12780">
    <property type="entry name" value="N-terminal domain of ligase-like"/>
    <property type="match status" value="1"/>
</dbReference>
<dbReference type="InterPro" id="IPR042099">
    <property type="entry name" value="ANL_N_sf"/>
</dbReference>
<evidence type="ECO:0000256" key="4">
    <source>
        <dbReference type="ARBA" id="ARBA00026121"/>
    </source>
</evidence>
<dbReference type="GO" id="GO:0005783">
    <property type="term" value="C:endoplasmic reticulum"/>
    <property type="evidence" value="ECO:0007669"/>
    <property type="project" value="TreeGrafter"/>
</dbReference>
<dbReference type="EC" id="6.2.1.3" evidence="4"/>
<dbReference type="OrthoDB" id="3633556at2759"/>
<name>A0A0T6AX18_9SCAR</name>
<dbReference type="GO" id="GO:0004467">
    <property type="term" value="F:long-chain fatty acid-CoA ligase activity"/>
    <property type="evidence" value="ECO:0007669"/>
    <property type="project" value="UniProtKB-EC"/>
</dbReference>
<keyword evidence="2" id="KW-0276">Fatty acid metabolism</keyword>
<dbReference type="GO" id="GO:0016020">
    <property type="term" value="C:membrane"/>
    <property type="evidence" value="ECO:0007669"/>
    <property type="project" value="TreeGrafter"/>
</dbReference>
<dbReference type="Pfam" id="PF00501">
    <property type="entry name" value="AMP-binding"/>
    <property type="match status" value="1"/>
</dbReference>
<dbReference type="AlphaFoldDB" id="A0A0T6AX18"/>
<sequence>MYKNTAMSEFVNGTDSYRNGPNQIIPADNIYTTEADGRVKLHIPEYGKAIEKNPPISVPGLLSRTVERYPDAIALCNKLPNGKWNKITYREYQQQVRIVAKAFIHLGLEMYHSVCILGFNSPEWFISDLAAIHAGGFAAGIYTTNSVEACLHSALSSRANIIVVQDDKQLEKIIQIRDQLPDLKVIVQYEDCKNNIDGVISWSRLLQVGREQSDARLDDILKSIAVNECCTLVYTSGTVGNPKAVMLSHDNLTWDAIAISERLDLKEGAEVLVSYLPLSHVAAQVVDIYITMLVACTVYFADANALKGSLINTLKEVHPTRFLGVPRVWEKMHEKMMQVAASGGPLRKAIASWAKNNSLQHYMDKMNGINSNSWGYSVASSVIFKKVKDAIGLTKCKTFVSAAAPLSADIKKYFFSIDLPIMEAFGMSEASGAHTLGVLEAFGFDTIGPTIPGMQTKIHEPDKDGNGEICMFGRHVFMGYLGEQEKTQDALDKEGWLHSGDIGRIDNKGLVYITGRLKELLITAGGENVPPVPIEQTVKTELMNISNCVLIGDRKKFLSLLVTLKTDVDVNTGMPLDTLTPEVKTWLKQL</sequence>
<evidence type="ECO:0000256" key="2">
    <source>
        <dbReference type="ARBA" id="ARBA00022832"/>
    </source>
</evidence>
<evidence type="ECO:0000313" key="7">
    <source>
        <dbReference type="Proteomes" id="UP000051574"/>
    </source>
</evidence>
<keyword evidence="3" id="KW-0443">Lipid metabolism</keyword>
<evidence type="ECO:0000313" key="6">
    <source>
        <dbReference type="EMBL" id="KRT79624.1"/>
    </source>
</evidence>